<dbReference type="Gene3D" id="1.10.357.10">
    <property type="entry name" value="Tetracycline Repressor, domain 2"/>
    <property type="match status" value="1"/>
</dbReference>
<dbReference type="OrthoDB" id="4542210at2"/>
<proteinExistence type="predicted"/>
<dbReference type="GO" id="GO:0003700">
    <property type="term" value="F:DNA-binding transcription factor activity"/>
    <property type="evidence" value="ECO:0007669"/>
    <property type="project" value="TreeGrafter"/>
</dbReference>
<dbReference type="InterPro" id="IPR001647">
    <property type="entry name" value="HTH_TetR"/>
</dbReference>
<dbReference type="InterPro" id="IPR036271">
    <property type="entry name" value="Tet_transcr_reg_TetR-rel_C_sf"/>
</dbReference>
<dbReference type="AlphaFoldDB" id="A0A5A9ZWG3"/>
<dbReference type="RefSeq" id="WP_149515620.1">
    <property type="nucleotide sequence ID" value="NZ_VDFC01000083.1"/>
</dbReference>
<comment type="caution">
    <text evidence="4">The sequence shown here is derived from an EMBL/GenBank/DDBJ whole genome shotgun (WGS) entry which is preliminary data.</text>
</comment>
<dbReference type="Proteomes" id="UP000324965">
    <property type="component" value="Unassembled WGS sequence"/>
</dbReference>
<dbReference type="Pfam" id="PF00440">
    <property type="entry name" value="TetR_N"/>
    <property type="match status" value="1"/>
</dbReference>
<dbReference type="InterPro" id="IPR009057">
    <property type="entry name" value="Homeodomain-like_sf"/>
</dbReference>
<dbReference type="PRINTS" id="PR00455">
    <property type="entry name" value="HTHTETR"/>
</dbReference>
<keyword evidence="5" id="KW-1185">Reference proteome</keyword>
<feature type="domain" description="HTH tetR-type" evidence="3">
    <location>
        <begin position="37"/>
        <end position="97"/>
    </location>
</feature>
<evidence type="ECO:0000313" key="4">
    <source>
        <dbReference type="EMBL" id="KAA0921520.1"/>
    </source>
</evidence>
<dbReference type="SUPFAM" id="SSF46689">
    <property type="entry name" value="Homeodomain-like"/>
    <property type="match status" value="1"/>
</dbReference>
<name>A0A5A9ZWG3_9ACTN</name>
<feature type="DNA-binding region" description="H-T-H motif" evidence="2">
    <location>
        <begin position="60"/>
        <end position="79"/>
    </location>
</feature>
<evidence type="ECO:0000256" key="2">
    <source>
        <dbReference type="PROSITE-ProRule" id="PRU00335"/>
    </source>
</evidence>
<dbReference type="PANTHER" id="PTHR30055">
    <property type="entry name" value="HTH-TYPE TRANSCRIPTIONAL REGULATOR RUTR"/>
    <property type="match status" value="1"/>
</dbReference>
<dbReference type="GO" id="GO:0000976">
    <property type="term" value="F:transcription cis-regulatory region binding"/>
    <property type="evidence" value="ECO:0007669"/>
    <property type="project" value="TreeGrafter"/>
</dbReference>
<keyword evidence="1 2" id="KW-0238">DNA-binding</keyword>
<evidence type="ECO:0000256" key="1">
    <source>
        <dbReference type="ARBA" id="ARBA00023125"/>
    </source>
</evidence>
<reference evidence="4 5" key="1">
    <citation type="submission" date="2019-05" db="EMBL/GenBank/DDBJ databases">
        <authorList>
            <person name="Hariharan J."/>
            <person name="Choudoir M.J."/>
            <person name="Diebold P."/>
            <person name="Panke-Buisse K."/>
            <person name="Buckley D.H."/>
        </authorList>
    </citation>
    <scope>NUCLEOTIDE SEQUENCE [LARGE SCALE GENOMIC DNA]</scope>
    <source>
        <strain evidence="4 5">SUN51</strain>
    </source>
</reference>
<evidence type="ECO:0000313" key="5">
    <source>
        <dbReference type="Proteomes" id="UP000324965"/>
    </source>
</evidence>
<dbReference type="PROSITE" id="PS50977">
    <property type="entry name" value="HTH_TETR_2"/>
    <property type="match status" value="1"/>
</dbReference>
<sequence length="219" mass="23416">MSASLPPFPKPQEPTDEPVLLELSAGADEPCLRADAARNRARLLEAATRLVAEHGAAGVTMEAVAAAASVGKGTVFRRFGDRTGLLMALLDHSAQQLQAALLSGPPPLGPGAPPAERLGAFGRAVLRQSVDHLELQLAAQPEPTRRHSFPPQRFLSGHVTLLVRQAVPDADAPLLAQALMGYLDPALVHYLTKDCGMPLERLESGWNDLVERLIRTELP</sequence>
<accession>A0A5A9ZWG3</accession>
<dbReference type="EMBL" id="VDFC01000083">
    <property type="protein sequence ID" value="KAA0921520.1"/>
    <property type="molecule type" value="Genomic_DNA"/>
</dbReference>
<dbReference type="SUPFAM" id="SSF48498">
    <property type="entry name" value="Tetracyclin repressor-like, C-terminal domain"/>
    <property type="match status" value="1"/>
</dbReference>
<gene>
    <name evidence="4" type="ORF">FGF04_36155</name>
</gene>
<organism evidence="4 5">
    <name type="scientific">Streptomyces apricus</name>
    <dbReference type="NCBI Taxonomy" id="1828112"/>
    <lineage>
        <taxon>Bacteria</taxon>
        <taxon>Bacillati</taxon>
        <taxon>Actinomycetota</taxon>
        <taxon>Actinomycetes</taxon>
        <taxon>Kitasatosporales</taxon>
        <taxon>Streptomycetaceae</taxon>
        <taxon>Streptomyces</taxon>
    </lineage>
</organism>
<evidence type="ECO:0000259" key="3">
    <source>
        <dbReference type="PROSITE" id="PS50977"/>
    </source>
</evidence>
<dbReference type="InterPro" id="IPR050109">
    <property type="entry name" value="HTH-type_TetR-like_transc_reg"/>
</dbReference>
<protein>
    <submittedName>
        <fullName evidence="4">Helix-turn-helix transcriptional regulator</fullName>
    </submittedName>
</protein>
<dbReference type="PANTHER" id="PTHR30055:SF209">
    <property type="entry name" value="POSSIBLE TRANSCRIPTIONAL REGULATORY PROTEIN (PROBABLY TETR-FAMILY)"/>
    <property type="match status" value="1"/>
</dbReference>